<organism evidence="12 13">
    <name type="scientific">Oleoguttula mirabilis</name>
    <dbReference type="NCBI Taxonomy" id="1507867"/>
    <lineage>
        <taxon>Eukaryota</taxon>
        <taxon>Fungi</taxon>
        <taxon>Dikarya</taxon>
        <taxon>Ascomycota</taxon>
        <taxon>Pezizomycotina</taxon>
        <taxon>Dothideomycetes</taxon>
        <taxon>Dothideomycetidae</taxon>
        <taxon>Mycosphaerellales</taxon>
        <taxon>Teratosphaeriaceae</taxon>
        <taxon>Oleoguttula</taxon>
    </lineage>
</organism>
<proteinExistence type="predicted"/>
<keyword evidence="13" id="KW-1185">Reference proteome</keyword>
<evidence type="ECO:0000256" key="3">
    <source>
        <dbReference type="ARBA" id="ARBA00012513"/>
    </source>
</evidence>
<reference evidence="12 13" key="1">
    <citation type="submission" date="2021-11" db="EMBL/GenBank/DDBJ databases">
        <title>Black yeast isolated from Biological Soil Crust.</title>
        <authorList>
            <person name="Kurbessoian T."/>
        </authorList>
    </citation>
    <scope>NUCLEOTIDE SEQUENCE [LARGE SCALE GENOMIC DNA]</scope>
    <source>
        <strain evidence="12 13">CCFEE 5522</strain>
    </source>
</reference>
<dbReference type="InterPro" id="IPR008266">
    <property type="entry name" value="Tyr_kinase_AS"/>
</dbReference>
<evidence type="ECO:0000313" key="12">
    <source>
        <dbReference type="EMBL" id="KAK4548580.1"/>
    </source>
</evidence>
<comment type="function">
    <text evidence="1">Component of the EKC/KEOPS complex that is required for the formation of a threonylcarbamoyl group on adenosine at position 37 (t(6)A37) in tRNAs that read codons beginning with adenine. The complex is probably involved in the transfer of the threonylcarbamoyl moiety of threonylcarbamoyl-AMP (TC-AMP) to the N6 group of A37. BUD32 has ATPase activity in the context of the EKC/KEOPS complex and likely plays a supporting role to the catalytic subunit KAE1. The EKC/KEOPS complex also promotes both telomere uncapping and telomere elongation. The complex is required for efficient recruitment of transcriptional coactivators.</text>
</comment>
<dbReference type="PROSITE" id="PS50011">
    <property type="entry name" value="PROTEIN_KINASE_DOM"/>
    <property type="match status" value="1"/>
</dbReference>
<feature type="compositionally biased region" description="Polar residues" evidence="10">
    <location>
        <begin position="369"/>
        <end position="380"/>
    </location>
</feature>
<dbReference type="InterPro" id="IPR011009">
    <property type="entry name" value="Kinase-like_dom_sf"/>
</dbReference>
<dbReference type="PROSITE" id="PS00109">
    <property type="entry name" value="PROTEIN_KINASE_TYR"/>
    <property type="match status" value="1"/>
</dbReference>
<evidence type="ECO:0000256" key="5">
    <source>
        <dbReference type="ARBA" id="ARBA00019973"/>
    </source>
</evidence>
<evidence type="ECO:0000256" key="7">
    <source>
        <dbReference type="ARBA" id="ARBA00033194"/>
    </source>
</evidence>
<sequence>MIEDERRYFAPGGLCMPGGPSTWHVLDWEQRRLIAVTMDEEQEDEETAVQHLRKLIGALEPNVHAIPLSRDGALISVSTDPRDEVSASVWYPSLQEVEKPDGVETVVWSTLEELERLSPNVDLVSYDPSPEGTETIGSRKAVFKYYFINQFLQRFWHEMNLVIRLPPHPNIVPFDRLVLDDPEGHIIGFTTLYMSGGTINKNISRIFKLDWLKQLTRVVDDLNLKFGIMHQDIASRNLLVNPKTDALVLFDFNYSSRIGHTGHVKERDDVKGVVFTIFEMITRDEHFRDAAYDQQDPGDVETLDEWVKHPEVSLDHAVSEYRAVLNEWAEKRRTGNQIAIYTEAPEWIDWPNPNNTPDGITLSWARPAPQSSFDSSDAGT</sequence>
<evidence type="ECO:0000256" key="1">
    <source>
        <dbReference type="ARBA" id="ARBA00003747"/>
    </source>
</evidence>
<dbReference type="GO" id="GO:0005524">
    <property type="term" value="F:ATP binding"/>
    <property type="evidence" value="ECO:0007669"/>
    <property type="project" value="InterPro"/>
</dbReference>
<dbReference type="EMBL" id="JAVFHQ010000007">
    <property type="protein sequence ID" value="KAK4548580.1"/>
    <property type="molecule type" value="Genomic_DNA"/>
</dbReference>
<evidence type="ECO:0000256" key="9">
    <source>
        <dbReference type="ARBA" id="ARBA00048679"/>
    </source>
</evidence>
<dbReference type="GO" id="GO:0004674">
    <property type="term" value="F:protein serine/threonine kinase activity"/>
    <property type="evidence" value="ECO:0007669"/>
    <property type="project" value="UniProtKB-EC"/>
</dbReference>
<dbReference type="AlphaFoldDB" id="A0AAV9JU60"/>
<evidence type="ECO:0000256" key="4">
    <source>
        <dbReference type="ARBA" id="ARBA00013948"/>
    </source>
</evidence>
<evidence type="ECO:0000256" key="2">
    <source>
        <dbReference type="ARBA" id="ARBA00011534"/>
    </source>
</evidence>
<comment type="subunit">
    <text evidence="2">Component of the EKC/KEOPS complex composed of at least BUD32, CGI121, GON7, KAE1 and PCC1; the whole complex dimerizes.</text>
</comment>
<feature type="domain" description="Protein kinase" evidence="11">
    <location>
        <begin position="108"/>
        <end position="380"/>
    </location>
</feature>
<evidence type="ECO:0000313" key="13">
    <source>
        <dbReference type="Proteomes" id="UP001324427"/>
    </source>
</evidence>
<comment type="catalytic activity">
    <reaction evidence="8">
        <text>L-threonyl-[protein] + ATP = O-phospho-L-threonyl-[protein] + ADP + H(+)</text>
        <dbReference type="Rhea" id="RHEA:46608"/>
        <dbReference type="Rhea" id="RHEA-COMP:11060"/>
        <dbReference type="Rhea" id="RHEA-COMP:11605"/>
        <dbReference type="ChEBI" id="CHEBI:15378"/>
        <dbReference type="ChEBI" id="CHEBI:30013"/>
        <dbReference type="ChEBI" id="CHEBI:30616"/>
        <dbReference type="ChEBI" id="CHEBI:61977"/>
        <dbReference type="ChEBI" id="CHEBI:456216"/>
        <dbReference type="EC" id="2.7.11.1"/>
    </reaction>
</comment>
<evidence type="ECO:0000256" key="10">
    <source>
        <dbReference type="SAM" id="MobiDB-lite"/>
    </source>
</evidence>
<accession>A0AAV9JU60</accession>
<protein>
    <recommendedName>
        <fullName evidence="5">EKC/KEOPS complex subunit BUD32</fullName>
        <ecNumber evidence="3">2.7.11.1</ecNumber>
    </recommendedName>
    <alternativeName>
        <fullName evidence="6 7">Atypical Serine/threonine protein kinase BUD32</fullName>
    </alternativeName>
    <alternativeName>
        <fullName evidence="4">EKC/KEOPS complex subunit bud32</fullName>
    </alternativeName>
</protein>
<dbReference type="SUPFAM" id="SSF56112">
    <property type="entry name" value="Protein kinase-like (PK-like)"/>
    <property type="match status" value="1"/>
</dbReference>
<comment type="catalytic activity">
    <reaction evidence="9">
        <text>L-seryl-[protein] + ATP = O-phospho-L-seryl-[protein] + ADP + H(+)</text>
        <dbReference type="Rhea" id="RHEA:17989"/>
        <dbReference type="Rhea" id="RHEA-COMP:9863"/>
        <dbReference type="Rhea" id="RHEA-COMP:11604"/>
        <dbReference type="ChEBI" id="CHEBI:15378"/>
        <dbReference type="ChEBI" id="CHEBI:29999"/>
        <dbReference type="ChEBI" id="CHEBI:30616"/>
        <dbReference type="ChEBI" id="CHEBI:83421"/>
        <dbReference type="ChEBI" id="CHEBI:456216"/>
        <dbReference type="EC" id="2.7.11.1"/>
    </reaction>
</comment>
<dbReference type="Gene3D" id="1.10.510.10">
    <property type="entry name" value="Transferase(Phosphotransferase) domain 1"/>
    <property type="match status" value="1"/>
</dbReference>
<comment type="caution">
    <text evidence="12">The sequence shown here is derived from an EMBL/GenBank/DDBJ whole genome shotgun (WGS) entry which is preliminary data.</text>
</comment>
<evidence type="ECO:0000256" key="8">
    <source>
        <dbReference type="ARBA" id="ARBA00047899"/>
    </source>
</evidence>
<evidence type="ECO:0000256" key="6">
    <source>
        <dbReference type="ARBA" id="ARBA00030980"/>
    </source>
</evidence>
<gene>
    <name evidence="12" type="ORF">LTR36_009490</name>
</gene>
<name>A0AAV9JU60_9PEZI</name>
<dbReference type="Proteomes" id="UP001324427">
    <property type="component" value="Unassembled WGS sequence"/>
</dbReference>
<feature type="region of interest" description="Disordered" evidence="10">
    <location>
        <begin position="360"/>
        <end position="380"/>
    </location>
</feature>
<evidence type="ECO:0000259" key="11">
    <source>
        <dbReference type="PROSITE" id="PS50011"/>
    </source>
</evidence>
<dbReference type="InterPro" id="IPR000719">
    <property type="entry name" value="Prot_kinase_dom"/>
</dbReference>
<dbReference type="EC" id="2.7.11.1" evidence="3"/>